<keyword evidence="1" id="KW-0812">Transmembrane</keyword>
<accession>A0A8J4A6J2</accession>
<protein>
    <recommendedName>
        <fullName evidence="4">DUF1275 domain-containing protein</fullName>
    </recommendedName>
</protein>
<feature type="transmembrane region" description="Helical" evidence="1">
    <location>
        <begin position="105"/>
        <end position="127"/>
    </location>
</feature>
<dbReference type="EMBL" id="BOPO01000015">
    <property type="protein sequence ID" value="GIL25961.1"/>
    <property type="molecule type" value="Genomic_DNA"/>
</dbReference>
<feature type="transmembrane region" description="Helical" evidence="1">
    <location>
        <begin position="215"/>
        <end position="236"/>
    </location>
</feature>
<dbReference type="InterPro" id="IPR010699">
    <property type="entry name" value="DUF1275"/>
</dbReference>
<dbReference type="PANTHER" id="PTHR37314">
    <property type="entry name" value="SLR0142 PROTEIN"/>
    <property type="match status" value="1"/>
</dbReference>
<sequence length="242" mass="24354">MSAERSEDERERVGPPALRVVPDALLLVLAAGAGATDALSYLALGHVFTAVMTGNLALLGIAAGTGSGSAAVRSVVSLAAYVVGVAVCTRFLGHTRATDPDPWPVRVTHALGVQAVLQLLLFVGWLVADGRPTGIGAGVLVAVSAVAMGFQARAVQALALPAGSTTYLTSTLTTVVSRITGGAPGRGLPRLVLLVAAMLAGAAVSALLVQTARLAAGVLPFALTGLAVLAAAAVDLRHRHRH</sequence>
<evidence type="ECO:0000256" key="1">
    <source>
        <dbReference type="SAM" id="Phobius"/>
    </source>
</evidence>
<gene>
    <name evidence="2" type="ORF">NUM_12150</name>
</gene>
<proteinExistence type="predicted"/>
<feature type="transmembrane region" description="Helical" evidence="1">
    <location>
        <begin position="41"/>
        <end position="63"/>
    </location>
</feature>
<comment type="caution">
    <text evidence="2">The sequence shown here is derived from an EMBL/GenBank/DDBJ whole genome shotgun (WGS) entry which is preliminary data.</text>
</comment>
<keyword evidence="1" id="KW-0472">Membrane</keyword>
<evidence type="ECO:0000313" key="2">
    <source>
        <dbReference type="EMBL" id="GIL25961.1"/>
    </source>
</evidence>
<keyword evidence="3" id="KW-1185">Reference proteome</keyword>
<evidence type="ECO:0008006" key="4">
    <source>
        <dbReference type="Google" id="ProtNLM"/>
    </source>
</evidence>
<dbReference type="Pfam" id="PF06912">
    <property type="entry name" value="DUF1275"/>
    <property type="match status" value="1"/>
</dbReference>
<dbReference type="PANTHER" id="PTHR37314:SF4">
    <property type="entry name" value="UPF0700 TRANSMEMBRANE PROTEIN YOAK"/>
    <property type="match status" value="1"/>
</dbReference>
<feature type="transmembrane region" description="Helical" evidence="1">
    <location>
        <begin position="75"/>
        <end position="93"/>
    </location>
</feature>
<reference evidence="3" key="1">
    <citation type="journal article" date="2021" name="Int. J. Syst. Evol. Microbiol.">
        <title>Actinocatenispora comari sp. nov., an endophytic actinomycete isolated from aerial parts of Comarum salesowianum.</title>
        <authorList>
            <person name="Oyunbileg N."/>
            <person name="Iizaka Y."/>
            <person name="Hamada M."/>
            <person name="Davaapurev B.O."/>
            <person name="Fukumoto A."/>
            <person name="Tsetseg B."/>
            <person name="Kato F."/>
            <person name="Tamura T."/>
            <person name="Batkhuu J."/>
            <person name="Anzai Y."/>
        </authorList>
    </citation>
    <scope>NUCLEOTIDE SEQUENCE [LARGE SCALE GENOMIC DNA]</scope>
    <source>
        <strain evidence="3">NUM-2625</strain>
    </source>
</reference>
<dbReference type="Proteomes" id="UP000614996">
    <property type="component" value="Unassembled WGS sequence"/>
</dbReference>
<name>A0A8J4A6J2_9ACTN</name>
<keyword evidence="1" id="KW-1133">Transmembrane helix</keyword>
<dbReference type="RefSeq" id="WP_207123563.1">
    <property type="nucleotide sequence ID" value="NZ_BOPO01000015.1"/>
</dbReference>
<dbReference type="AlphaFoldDB" id="A0A8J4A6J2"/>
<organism evidence="2 3">
    <name type="scientific">Actinocatenispora comari</name>
    <dbReference type="NCBI Taxonomy" id="2807577"/>
    <lineage>
        <taxon>Bacteria</taxon>
        <taxon>Bacillati</taxon>
        <taxon>Actinomycetota</taxon>
        <taxon>Actinomycetes</taxon>
        <taxon>Micromonosporales</taxon>
        <taxon>Micromonosporaceae</taxon>
        <taxon>Actinocatenispora</taxon>
    </lineage>
</organism>
<evidence type="ECO:0000313" key="3">
    <source>
        <dbReference type="Proteomes" id="UP000614996"/>
    </source>
</evidence>
<feature type="transmembrane region" description="Helical" evidence="1">
    <location>
        <begin position="191"/>
        <end position="209"/>
    </location>
</feature>
<feature type="transmembrane region" description="Helical" evidence="1">
    <location>
        <begin position="134"/>
        <end position="152"/>
    </location>
</feature>